<dbReference type="InterPro" id="IPR027417">
    <property type="entry name" value="P-loop_NTPase"/>
</dbReference>
<proteinExistence type="predicted"/>
<dbReference type="Pfam" id="PF00005">
    <property type="entry name" value="ABC_tran"/>
    <property type="match status" value="1"/>
</dbReference>
<keyword evidence="3 5" id="KW-0067">ATP-binding</keyword>
<dbReference type="RefSeq" id="WP_344433617.1">
    <property type="nucleotide sequence ID" value="NZ_BAAASL010000003.1"/>
</dbReference>
<dbReference type="PANTHER" id="PTHR42939:SF1">
    <property type="entry name" value="ABC TRANSPORTER ATP-BINDING PROTEIN ALBC-RELATED"/>
    <property type="match status" value="1"/>
</dbReference>
<evidence type="ECO:0000256" key="3">
    <source>
        <dbReference type="ARBA" id="ARBA00022840"/>
    </source>
</evidence>
<dbReference type="InterPro" id="IPR003439">
    <property type="entry name" value="ABC_transporter-like_ATP-bd"/>
</dbReference>
<dbReference type="Proteomes" id="UP001500886">
    <property type="component" value="Unassembled WGS sequence"/>
</dbReference>
<dbReference type="SUPFAM" id="SSF52540">
    <property type="entry name" value="P-loop containing nucleoside triphosphate hydrolases"/>
    <property type="match status" value="1"/>
</dbReference>
<dbReference type="EMBL" id="BAAASL010000003">
    <property type="protein sequence ID" value="GAA2710825.1"/>
    <property type="molecule type" value="Genomic_DNA"/>
</dbReference>
<dbReference type="InterPro" id="IPR051782">
    <property type="entry name" value="ABC_Transporter_VariousFunc"/>
</dbReference>
<reference evidence="5 6" key="1">
    <citation type="journal article" date="2019" name="Int. J. Syst. Evol. Microbiol.">
        <title>The Global Catalogue of Microorganisms (GCM) 10K type strain sequencing project: providing services to taxonomists for standard genome sequencing and annotation.</title>
        <authorList>
            <consortium name="The Broad Institute Genomics Platform"/>
            <consortium name="The Broad Institute Genome Sequencing Center for Infectious Disease"/>
            <person name="Wu L."/>
            <person name="Ma J."/>
        </authorList>
    </citation>
    <scope>NUCLEOTIDE SEQUENCE [LARGE SCALE GENOMIC DNA]</scope>
    <source>
        <strain evidence="5 6">JCM 4542</strain>
    </source>
</reference>
<keyword evidence="2" id="KW-0547">Nucleotide-binding</keyword>
<gene>
    <name evidence="5" type="ORF">GCM10010315_11460</name>
</gene>
<protein>
    <submittedName>
        <fullName evidence="5">ATP-binding cassette domain-containing protein</fullName>
    </submittedName>
</protein>
<keyword evidence="6" id="KW-1185">Reference proteome</keyword>
<feature type="domain" description="ABC transporter" evidence="4">
    <location>
        <begin position="1"/>
        <end position="223"/>
    </location>
</feature>
<evidence type="ECO:0000256" key="2">
    <source>
        <dbReference type="ARBA" id="ARBA00022741"/>
    </source>
</evidence>
<sequence>MRLEGVGRRHRTGGPWIVRDVALDVPAGTLIRIHGANGSGKSTLLRLIAGIDTPSTGRITGRPRTTAYVPERFPAALPFTAAGYLTAMGRVHGLRRGAAERAGRTWLERLGAGPYANTPLGELSKGSSQKVAVAQALLAPPGGLLALDEAWTGLDPASRAVLDRTVTERVAEGTAVVFVDHDPHRLAGRPDAAYDVAGGRVRPSAVLLDERARGRPRVRVEVQGPPGAALPDGLPGAPHADGHRLTVAAAHSDALLHALLTARPAWHIRSVTPVEEEDPS</sequence>
<evidence type="ECO:0000313" key="6">
    <source>
        <dbReference type="Proteomes" id="UP001500886"/>
    </source>
</evidence>
<comment type="caution">
    <text evidence="5">The sequence shown here is derived from an EMBL/GenBank/DDBJ whole genome shotgun (WGS) entry which is preliminary data.</text>
</comment>
<dbReference type="InterPro" id="IPR003593">
    <property type="entry name" value="AAA+_ATPase"/>
</dbReference>
<evidence type="ECO:0000259" key="4">
    <source>
        <dbReference type="PROSITE" id="PS50893"/>
    </source>
</evidence>
<dbReference type="PANTHER" id="PTHR42939">
    <property type="entry name" value="ABC TRANSPORTER ATP-BINDING PROTEIN ALBC-RELATED"/>
    <property type="match status" value="1"/>
</dbReference>
<dbReference type="SMART" id="SM00382">
    <property type="entry name" value="AAA"/>
    <property type="match status" value="1"/>
</dbReference>
<dbReference type="Gene3D" id="3.40.50.300">
    <property type="entry name" value="P-loop containing nucleotide triphosphate hydrolases"/>
    <property type="match status" value="1"/>
</dbReference>
<dbReference type="PROSITE" id="PS50893">
    <property type="entry name" value="ABC_TRANSPORTER_2"/>
    <property type="match status" value="1"/>
</dbReference>
<evidence type="ECO:0000256" key="1">
    <source>
        <dbReference type="ARBA" id="ARBA00022448"/>
    </source>
</evidence>
<dbReference type="GO" id="GO:0005524">
    <property type="term" value="F:ATP binding"/>
    <property type="evidence" value="ECO:0007669"/>
    <property type="project" value="UniProtKB-KW"/>
</dbReference>
<evidence type="ECO:0000313" key="5">
    <source>
        <dbReference type="EMBL" id="GAA2710825.1"/>
    </source>
</evidence>
<name>A0ABN3TLY8_9ACTN</name>
<accession>A0ABN3TLY8</accession>
<organism evidence="5 6">
    <name type="scientific">Streptomyces luteosporeus</name>
    <dbReference type="NCBI Taxonomy" id="173856"/>
    <lineage>
        <taxon>Bacteria</taxon>
        <taxon>Bacillati</taxon>
        <taxon>Actinomycetota</taxon>
        <taxon>Actinomycetes</taxon>
        <taxon>Kitasatosporales</taxon>
        <taxon>Streptomycetaceae</taxon>
        <taxon>Streptomyces</taxon>
    </lineage>
</organism>
<keyword evidence="1" id="KW-0813">Transport</keyword>